<evidence type="ECO:0000256" key="5">
    <source>
        <dbReference type="ARBA" id="ARBA00022989"/>
    </source>
</evidence>
<dbReference type="PANTHER" id="PTHR35457">
    <property type="entry name" value="HEME A SYNTHASE"/>
    <property type="match status" value="1"/>
</dbReference>
<dbReference type="EMBL" id="PXYH01000010">
    <property type="protein sequence ID" value="PSJ42819.1"/>
    <property type="molecule type" value="Genomic_DNA"/>
</dbReference>
<accession>A0A2P7QXZ2</accession>
<comment type="caution">
    <text evidence="13">The sequence shown here is derived from an EMBL/GenBank/DDBJ whole genome shotgun (WGS) entry which is preliminary data.</text>
</comment>
<feature type="transmembrane region" description="Helical" evidence="12">
    <location>
        <begin position="72"/>
        <end position="89"/>
    </location>
</feature>
<keyword evidence="2" id="KW-1003">Cell membrane</keyword>
<evidence type="ECO:0000256" key="10">
    <source>
        <dbReference type="ARBA" id="ARBA00023157"/>
    </source>
</evidence>
<dbReference type="PANTHER" id="PTHR35457:SF1">
    <property type="entry name" value="HEME A SYNTHASE"/>
    <property type="match status" value="1"/>
</dbReference>
<evidence type="ECO:0000256" key="9">
    <source>
        <dbReference type="ARBA" id="ARBA00023136"/>
    </source>
</evidence>
<organism evidence="13 14">
    <name type="scientific">Zobellella taiwanensis</name>
    <dbReference type="NCBI Taxonomy" id="347535"/>
    <lineage>
        <taxon>Bacteria</taxon>
        <taxon>Pseudomonadati</taxon>
        <taxon>Pseudomonadota</taxon>
        <taxon>Gammaproteobacteria</taxon>
        <taxon>Aeromonadales</taxon>
        <taxon>Aeromonadaceae</taxon>
        <taxon>Zobellella</taxon>
    </lineage>
</organism>
<evidence type="ECO:0000256" key="7">
    <source>
        <dbReference type="ARBA" id="ARBA00023004"/>
    </source>
</evidence>
<evidence type="ECO:0000256" key="2">
    <source>
        <dbReference type="ARBA" id="ARBA00022475"/>
    </source>
</evidence>
<evidence type="ECO:0000256" key="1">
    <source>
        <dbReference type="ARBA" id="ARBA00004141"/>
    </source>
</evidence>
<comment type="pathway">
    <text evidence="11">Porphyrin-containing compound metabolism.</text>
</comment>
<evidence type="ECO:0000313" key="13">
    <source>
        <dbReference type="EMBL" id="PSJ42819.1"/>
    </source>
</evidence>
<evidence type="ECO:0000256" key="8">
    <source>
        <dbReference type="ARBA" id="ARBA00023133"/>
    </source>
</evidence>
<dbReference type="RefSeq" id="WP_106453408.1">
    <property type="nucleotide sequence ID" value="NZ_PXYH01000010.1"/>
</dbReference>
<sequence length="333" mass="35970">MRSLGLFALALTLVVVVLGAYTRLTDAGLGCPDWPGCYGFHGVPKSEQARQLAAERFPDSPLEPVKARNEMVHRYAAGLLGVTILLMALGSLRPAHRTWRLAAWLLLALVLGQATLGMLTVTLNLLPFVVMGHLLGGFTILALLFLLACRGRPSAGPPVRGLWGWYLAGLAVLVVQIALGGWTAANYAAMACLELPVCQGDWLGQWQWSAFHPHGVPAESYQYGVLSQPERITIHAAHRLWAMVTVLALLALAWRLWASGLRGWSLALLLGTGLQLALGVMNVVWHLPLAVAVAHNAGAAALLLILTGTGERLWRDREVTKWQEAHCCPETGS</sequence>
<keyword evidence="5 12" id="KW-1133">Transmembrane helix</keyword>
<dbReference type="Proteomes" id="UP000242181">
    <property type="component" value="Unassembled WGS sequence"/>
</dbReference>
<dbReference type="GO" id="GO:0046872">
    <property type="term" value="F:metal ion binding"/>
    <property type="evidence" value="ECO:0007669"/>
    <property type="project" value="UniProtKB-KW"/>
</dbReference>
<feature type="transmembrane region" description="Helical" evidence="12">
    <location>
        <begin position="287"/>
        <end position="307"/>
    </location>
</feature>
<comment type="subcellular location">
    <subcellularLocation>
        <location evidence="1">Membrane</location>
        <topology evidence="1">Multi-pass membrane protein</topology>
    </subcellularLocation>
</comment>
<dbReference type="InterPro" id="IPR050450">
    <property type="entry name" value="COX15/CtaA_HemeA_synthase"/>
</dbReference>
<evidence type="ECO:0000256" key="4">
    <source>
        <dbReference type="ARBA" id="ARBA00022723"/>
    </source>
</evidence>
<reference evidence="13 14" key="1">
    <citation type="submission" date="2018-03" db="EMBL/GenBank/DDBJ databases">
        <title>The draft genome of Zobellella taiwanensis JCM 13381.</title>
        <authorList>
            <person name="Liu L."/>
            <person name="Li L."/>
            <person name="Wang T."/>
            <person name="Zhang X."/>
            <person name="Liang L."/>
        </authorList>
    </citation>
    <scope>NUCLEOTIDE SEQUENCE [LARGE SCALE GENOMIC DNA]</scope>
    <source>
        <strain evidence="13 14">JCM 13381</strain>
    </source>
</reference>
<keyword evidence="10" id="KW-1015">Disulfide bond</keyword>
<feature type="transmembrane region" description="Helical" evidence="12">
    <location>
        <begin position="240"/>
        <end position="257"/>
    </location>
</feature>
<evidence type="ECO:0000256" key="3">
    <source>
        <dbReference type="ARBA" id="ARBA00022692"/>
    </source>
</evidence>
<keyword evidence="14" id="KW-1185">Reference proteome</keyword>
<dbReference type="GO" id="GO:0006784">
    <property type="term" value="P:heme A biosynthetic process"/>
    <property type="evidence" value="ECO:0007669"/>
    <property type="project" value="InterPro"/>
</dbReference>
<evidence type="ECO:0000256" key="11">
    <source>
        <dbReference type="ARBA" id="ARBA00023444"/>
    </source>
</evidence>
<keyword evidence="9 12" id="KW-0472">Membrane</keyword>
<dbReference type="OrthoDB" id="1447144at2"/>
<keyword evidence="3 12" id="KW-0812">Transmembrane</keyword>
<feature type="transmembrane region" description="Helical" evidence="12">
    <location>
        <begin position="125"/>
        <end position="149"/>
    </location>
</feature>
<evidence type="ECO:0000313" key="14">
    <source>
        <dbReference type="Proteomes" id="UP000242181"/>
    </source>
</evidence>
<gene>
    <name evidence="13" type="ORF">C7I36_09130</name>
</gene>
<evidence type="ECO:0000256" key="6">
    <source>
        <dbReference type="ARBA" id="ARBA00023002"/>
    </source>
</evidence>
<feature type="transmembrane region" description="Helical" evidence="12">
    <location>
        <begin position="161"/>
        <end position="185"/>
    </location>
</feature>
<proteinExistence type="predicted"/>
<dbReference type="Pfam" id="PF02628">
    <property type="entry name" value="COX15-CtaA"/>
    <property type="match status" value="1"/>
</dbReference>
<keyword evidence="6" id="KW-0560">Oxidoreductase</keyword>
<dbReference type="InterPro" id="IPR003780">
    <property type="entry name" value="COX15/CtaA_fam"/>
</dbReference>
<dbReference type="GO" id="GO:0016491">
    <property type="term" value="F:oxidoreductase activity"/>
    <property type="evidence" value="ECO:0007669"/>
    <property type="project" value="UniProtKB-KW"/>
</dbReference>
<keyword evidence="4" id="KW-0479">Metal-binding</keyword>
<feature type="transmembrane region" description="Helical" evidence="12">
    <location>
        <begin position="101"/>
        <end position="119"/>
    </location>
</feature>
<feature type="transmembrane region" description="Helical" evidence="12">
    <location>
        <begin position="264"/>
        <end position="281"/>
    </location>
</feature>
<keyword evidence="8" id="KW-0350">Heme biosynthesis</keyword>
<name>A0A2P7QXZ2_9GAMM</name>
<evidence type="ECO:0000256" key="12">
    <source>
        <dbReference type="SAM" id="Phobius"/>
    </source>
</evidence>
<keyword evidence="7" id="KW-0408">Iron</keyword>
<protein>
    <submittedName>
        <fullName evidence="13">Heme A synthase</fullName>
    </submittedName>
</protein>
<dbReference type="GO" id="GO:0016020">
    <property type="term" value="C:membrane"/>
    <property type="evidence" value="ECO:0007669"/>
    <property type="project" value="UniProtKB-SubCell"/>
</dbReference>
<dbReference type="AlphaFoldDB" id="A0A2P7QXZ2"/>